<feature type="region of interest" description="Disordered" evidence="1">
    <location>
        <begin position="138"/>
        <end position="158"/>
    </location>
</feature>
<proteinExistence type="predicted"/>
<feature type="transmembrane region" description="Helical" evidence="2">
    <location>
        <begin position="81"/>
        <end position="100"/>
    </location>
</feature>
<gene>
    <name evidence="3" type="ORF">Asera_02970</name>
</gene>
<sequence>MASTDTERPAGSAESRMQVAILLVIGCTAGAASFTHVHDLAVKHGQPEWIGWADAIVLELMSIALGLEIRRRRRSGTASGRFVGAAIGAAALLSLSAQVAGAEFSFWGWVMAGLPAAAFLVLVKMLLSRPASAARVASETETVPPQQDNVPSGPVESAPVPAEAIAPAPVVPVARTVPLPPLPVGLLGRAQAVAADYAKAGRTVDRDGLRAALGITAGQADRLLVELTGAPHNGHRAAV</sequence>
<reference evidence="3" key="1">
    <citation type="submission" date="2020-08" db="EMBL/GenBank/DDBJ databases">
        <title>Whole genome shotgun sequence of Actinocatenispora sera NBRC 101916.</title>
        <authorList>
            <person name="Komaki H."/>
            <person name="Tamura T."/>
        </authorList>
    </citation>
    <scope>NUCLEOTIDE SEQUENCE</scope>
    <source>
        <strain evidence="3">NBRC 101916</strain>
    </source>
</reference>
<accession>A0A810KV00</accession>
<dbReference type="Proteomes" id="UP000680750">
    <property type="component" value="Chromosome"/>
</dbReference>
<protein>
    <submittedName>
        <fullName evidence="3">SpdA protein</fullName>
    </submittedName>
</protein>
<feature type="transmembrane region" description="Helical" evidence="2">
    <location>
        <begin position="49"/>
        <end position="69"/>
    </location>
</feature>
<keyword evidence="2" id="KW-1133">Transmembrane helix</keyword>
<feature type="transmembrane region" description="Helical" evidence="2">
    <location>
        <begin position="106"/>
        <end position="127"/>
    </location>
</feature>
<organism evidence="3 4">
    <name type="scientific">Actinocatenispora sera</name>
    <dbReference type="NCBI Taxonomy" id="390989"/>
    <lineage>
        <taxon>Bacteria</taxon>
        <taxon>Bacillati</taxon>
        <taxon>Actinomycetota</taxon>
        <taxon>Actinomycetes</taxon>
        <taxon>Micromonosporales</taxon>
        <taxon>Micromonosporaceae</taxon>
        <taxon>Actinocatenispora</taxon>
    </lineage>
</organism>
<dbReference type="InterPro" id="IPR021235">
    <property type="entry name" value="DUF2637"/>
</dbReference>
<keyword evidence="2" id="KW-0812">Transmembrane</keyword>
<keyword evidence="2" id="KW-0472">Membrane</keyword>
<feature type="transmembrane region" description="Helical" evidence="2">
    <location>
        <begin position="20"/>
        <end position="37"/>
    </location>
</feature>
<dbReference type="OrthoDB" id="4331650at2"/>
<evidence type="ECO:0000256" key="2">
    <source>
        <dbReference type="SAM" id="Phobius"/>
    </source>
</evidence>
<feature type="compositionally biased region" description="Polar residues" evidence="1">
    <location>
        <begin position="139"/>
        <end position="150"/>
    </location>
</feature>
<name>A0A810KV00_9ACTN</name>
<dbReference type="AlphaFoldDB" id="A0A810KV00"/>
<evidence type="ECO:0000313" key="4">
    <source>
        <dbReference type="Proteomes" id="UP000680750"/>
    </source>
</evidence>
<keyword evidence="4" id="KW-1185">Reference proteome</keyword>
<dbReference type="EMBL" id="AP023354">
    <property type="protein sequence ID" value="BCJ26189.1"/>
    <property type="molecule type" value="Genomic_DNA"/>
</dbReference>
<dbReference type="Pfam" id="PF10935">
    <property type="entry name" value="DUF2637"/>
    <property type="match status" value="1"/>
</dbReference>
<dbReference type="KEGG" id="aser:Asera_02970"/>
<dbReference type="RefSeq" id="WP_084132910.1">
    <property type="nucleotide sequence ID" value="NZ_AP023354.1"/>
</dbReference>
<evidence type="ECO:0000313" key="3">
    <source>
        <dbReference type="EMBL" id="BCJ26189.1"/>
    </source>
</evidence>
<evidence type="ECO:0000256" key="1">
    <source>
        <dbReference type="SAM" id="MobiDB-lite"/>
    </source>
</evidence>